<dbReference type="PANTHER" id="PTHR47786:SF2">
    <property type="entry name" value="GLYCOSYL HYDROLASE FAMILY 13 CATALYTIC DOMAIN-CONTAINING PROTEIN"/>
    <property type="match status" value="1"/>
</dbReference>
<reference evidence="3" key="1">
    <citation type="submission" date="2017-04" db="EMBL/GenBank/DDBJ databases">
        <authorList>
            <person name="Varghese N."/>
            <person name="Submissions S."/>
        </authorList>
    </citation>
    <scope>NUCLEOTIDE SEQUENCE [LARGE SCALE GENOMIC DNA]</scope>
    <source>
        <strain evidence="3">DSM 21500</strain>
    </source>
</reference>
<dbReference type="Pfam" id="PF00128">
    <property type="entry name" value="Alpha-amylase"/>
    <property type="match status" value="1"/>
</dbReference>
<sequence length="446" mass="51906">MAKVTNLTLRHKVVYYLYIRNFTEEGTFRAVIPELERLRDLGIDIIVLQSIFPTTDIVQEPYQHGNPFVVKDFDQVNPEYGTPGDFRDLVDAIHDLGMQVVINLPLFHLAKDSKLVTEQPDFFLKDDDGNFVSRISLFDSSYDLNYNNPKLWDYLIERLEYWATLVDGFSTNHAQLIRPEFWSSARAEVEDVHPYFYWIAGIMPDVFMQNVRIIGMPYLTYHELSSFFDLIDNGAYMTWLERFYSGKVSLENFAYFLNWSELNSPTTLVRLQALEYTYSERLAKRCHDVTMLANWTAFSFFQKGTASLVMGQEYGSEEAVNYLSDDVIDWTVKHDLTPLIHQMAQIKKREECKNGYYFIEAYDQDVLKCSYHYYDRHLIGAFKLRPNSTPSEVQTNIPDGTYTNLLTEDTFTIKDGKFLMADTPIIIAYQGKLPVPTLMDKGETYV</sequence>
<dbReference type="Gene3D" id="2.60.40.1180">
    <property type="entry name" value="Golgi alpha-mannosidase II"/>
    <property type="match status" value="1"/>
</dbReference>
<keyword evidence="3" id="KW-1185">Reference proteome</keyword>
<name>A0A1W1Z568_9LACT</name>
<dbReference type="Gene3D" id="3.20.20.80">
    <property type="entry name" value="Glycosidases"/>
    <property type="match status" value="1"/>
</dbReference>
<dbReference type="InterPro" id="IPR013780">
    <property type="entry name" value="Glyco_hydro_b"/>
</dbReference>
<dbReference type="SMART" id="SM00642">
    <property type="entry name" value="Aamy"/>
    <property type="match status" value="1"/>
</dbReference>
<accession>A0A1W1Z568</accession>
<evidence type="ECO:0000313" key="2">
    <source>
        <dbReference type="EMBL" id="SMC43569.1"/>
    </source>
</evidence>
<dbReference type="InterPro" id="IPR017853">
    <property type="entry name" value="GH"/>
</dbReference>
<dbReference type="PANTHER" id="PTHR47786">
    <property type="entry name" value="ALPHA-1,4-GLUCAN:MALTOSE-1-PHOSPHATE MALTOSYLTRANSFERASE"/>
    <property type="match status" value="1"/>
</dbReference>
<proteinExistence type="predicted"/>
<dbReference type="Pfam" id="PF18612">
    <property type="entry name" value="Bac_A_amyl_C"/>
    <property type="match status" value="1"/>
</dbReference>
<evidence type="ECO:0000313" key="3">
    <source>
        <dbReference type="Proteomes" id="UP000243884"/>
    </source>
</evidence>
<dbReference type="RefSeq" id="WP_084099254.1">
    <property type="nucleotide sequence ID" value="NZ_FWXK01000006.1"/>
</dbReference>
<gene>
    <name evidence="2" type="ORF">SAMN04487984_1132</name>
</gene>
<dbReference type="InterPro" id="IPR041331">
    <property type="entry name" value="Bac_A_amyl_C"/>
</dbReference>
<dbReference type="Proteomes" id="UP000243884">
    <property type="component" value="Unassembled WGS sequence"/>
</dbReference>
<dbReference type="OrthoDB" id="9761875at2"/>
<protein>
    <submittedName>
        <fullName evidence="2">Alpha amylase, catalytic domain</fullName>
    </submittedName>
</protein>
<dbReference type="EMBL" id="FWXK01000006">
    <property type="protein sequence ID" value="SMC43569.1"/>
    <property type="molecule type" value="Genomic_DNA"/>
</dbReference>
<feature type="domain" description="Glycosyl hydrolase family 13 catalytic" evidence="1">
    <location>
        <begin position="16"/>
        <end position="347"/>
    </location>
</feature>
<dbReference type="SUPFAM" id="SSF51445">
    <property type="entry name" value="(Trans)glycosidases"/>
    <property type="match status" value="1"/>
</dbReference>
<dbReference type="AlphaFoldDB" id="A0A1W1Z568"/>
<dbReference type="GO" id="GO:0005975">
    <property type="term" value="P:carbohydrate metabolic process"/>
    <property type="evidence" value="ECO:0007669"/>
    <property type="project" value="InterPro"/>
</dbReference>
<evidence type="ECO:0000259" key="1">
    <source>
        <dbReference type="SMART" id="SM00642"/>
    </source>
</evidence>
<dbReference type="STRING" id="371602.SAMN04487984_1132"/>
<organism evidence="2 3">
    <name type="scientific">Aerococcus suis</name>
    <dbReference type="NCBI Taxonomy" id="371602"/>
    <lineage>
        <taxon>Bacteria</taxon>
        <taxon>Bacillati</taxon>
        <taxon>Bacillota</taxon>
        <taxon>Bacilli</taxon>
        <taxon>Lactobacillales</taxon>
        <taxon>Aerococcaceae</taxon>
        <taxon>Aerococcus</taxon>
    </lineage>
</organism>
<dbReference type="InterPro" id="IPR006047">
    <property type="entry name" value="GH13_cat_dom"/>
</dbReference>